<proteinExistence type="predicted"/>
<organism evidence="1 2">
    <name type="scientific">Streptomyces caledonius</name>
    <dbReference type="NCBI Taxonomy" id="3134107"/>
    <lineage>
        <taxon>Bacteria</taxon>
        <taxon>Bacillati</taxon>
        <taxon>Actinomycetota</taxon>
        <taxon>Actinomycetes</taxon>
        <taxon>Kitasatosporales</taxon>
        <taxon>Streptomycetaceae</taxon>
        <taxon>Streptomyces</taxon>
    </lineage>
</organism>
<comment type="caution">
    <text evidence="1">The sequence shown here is derived from an EMBL/GenBank/DDBJ whole genome shotgun (WGS) entry which is preliminary data.</text>
</comment>
<protein>
    <submittedName>
        <fullName evidence="1">Uncharacterized protein</fullName>
    </submittedName>
</protein>
<dbReference type="EMBL" id="JBBKAM010000002">
    <property type="protein sequence ID" value="MEJ8643158.1"/>
    <property type="molecule type" value="Genomic_DNA"/>
</dbReference>
<keyword evidence="2" id="KW-1185">Reference proteome</keyword>
<evidence type="ECO:0000313" key="2">
    <source>
        <dbReference type="Proteomes" id="UP001382904"/>
    </source>
</evidence>
<reference evidence="1 2" key="1">
    <citation type="submission" date="2024-03" db="EMBL/GenBank/DDBJ databases">
        <title>Novel Streptomyces species of biotechnological and ecological value are a feature of Machair soil.</title>
        <authorList>
            <person name="Prole J.R."/>
            <person name="Goodfellow M."/>
            <person name="Allenby N."/>
            <person name="Ward A.C."/>
        </authorList>
    </citation>
    <scope>NUCLEOTIDE SEQUENCE [LARGE SCALE GENOMIC DNA]</scope>
    <source>
        <strain evidence="1 2">MS1.HAVA.3</strain>
    </source>
</reference>
<sequence>MSVSVPRQDYPKDEMAAVVPVMEGSLSYSLEEIETSHNSRSGAVMRSLNVALVRSVGTPVPSCRRPGSPGC</sequence>
<name>A0ABU8U5J6_9ACTN</name>
<evidence type="ECO:0000313" key="1">
    <source>
        <dbReference type="EMBL" id="MEJ8643158.1"/>
    </source>
</evidence>
<dbReference type="Proteomes" id="UP001382904">
    <property type="component" value="Unassembled WGS sequence"/>
</dbReference>
<gene>
    <name evidence="1" type="ORF">WKI68_20765</name>
</gene>
<accession>A0ABU8U5J6</accession>